<evidence type="ECO:0000256" key="1">
    <source>
        <dbReference type="ARBA" id="ARBA00004141"/>
    </source>
</evidence>
<dbReference type="InterPro" id="IPR023395">
    <property type="entry name" value="MCP_dom_sf"/>
</dbReference>
<evidence type="ECO:0000256" key="4">
    <source>
        <dbReference type="ARBA" id="ARBA00022692"/>
    </source>
</evidence>
<feature type="repeat" description="Solcar" evidence="7">
    <location>
        <begin position="10"/>
        <end position="99"/>
    </location>
</feature>
<evidence type="ECO:0000256" key="5">
    <source>
        <dbReference type="ARBA" id="ARBA00022737"/>
    </source>
</evidence>
<dbReference type="EMBL" id="CAWYQH010000152">
    <property type="protein sequence ID" value="CAK8695999.1"/>
    <property type="molecule type" value="Genomic_DNA"/>
</dbReference>
<keyword evidence="6 7" id="KW-0472">Membrane</keyword>
<comment type="similarity">
    <text evidence="2 8">Belongs to the mitochondrial carrier (TC 2.A.29) family.</text>
</comment>
<evidence type="ECO:0000313" key="9">
    <source>
        <dbReference type="EMBL" id="CAK8695999.1"/>
    </source>
</evidence>
<dbReference type="InterPro" id="IPR018108">
    <property type="entry name" value="MCP_transmembrane"/>
</dbReference>
<evidence type="ECO:0000256" key="8">
    <source>
        <dbReference type="RuleBase" id="RU000488"/>
    </source>
</evidence>
<keyword evidence="3 8" id="KW-0813">Transport</keyword>
<name>A0ABP0GZC8_CLALP</name>
<evidence type="ECO:0000313" key="10">
    <source>
        <dbReference type="Proteomes" id="UP001642483"/>
    </source>
</evidence>
<dbReference type="SUPFAM" id="SSF103506">
    <property type="entry name" value="Mitochondrial carrier"/>
    <property type="match status" value="1"/>
</dbReference>
<dbReference type="PANTHER" id="PTHR24089">
    <property type="entry name" value="SOLUTE CARRIER FAMILY 25"/>
    <property type="match status" value="1"/>
</dbReference>
<evidence type="ECO:0000256" key="7">
    <source>
        <dbReference type="PROSITE-ProRule" id="PRU00282"/>
    </source>
</evidence>
<feature type="repeat" description="Solcar" evidence="7">
    <location>
        <begin position="113"/>
        <end position="199"/>
    </location>
</feature>
<comment type="caution">
    <text evidence="9">The sequence shown here is derived from an EMBL/GenBank/DDBJ whole genome shotgun (WGS) entry which is preliminary data.</text>
</comment>
<keyword evidence="4 7" id="KW-0812">Transmembrane</keyword>
<proteinExistence type="inferred from homology"/>
<keyword evidence="5" id="KW-0677">Repeat</keyword>
<organism evidence="9 10">
    <name type="scientific">Clavelina lepadiformis</name>
    <name type="common">Light-bulb sea squirt</name>
    <name type="synonym">Ascidia lepadiformis</name>
    <dbReference type="NCBI Taxonomy" id="159417"/>
    <lineage>
        <taxon>Eukaryota</taxon>
        <taxon>Metazoa</taxon>
        <taxon>Chordata</taxon>
        <taxon>Tunicata</taxon>
        <taxon>Ascidiacea</taxon>
        <taxon>Aplousobranchia</taxon>
        <taxon>Clavelinidae</taxon>
        <taxon>Clavelina</taxon>
    </lineage>
</organism>
<dbReference type="Gene3D" id="1.50.40.10">
    <property type="entry name" value="Mitochondrial carrier domain"/>
    <property type="match status" value="1"/>
</dbReference>
<comment type="subcellular location">
    <subcellularLocation>
        <location evidence="1">Membrane</location>
        <topology evidence="1">Multi-pass membrane protein</topology>
    </subcellularLocation>
</comment>
<keyword evidence="10" id="KW-1185">Reference proteome</keyword>
<evidence type="ECO:0000256" key="6">
    <source>
        <dbReference type="ARBA" id="ARBA00023136"/>
    </source>
</evidence>
<evidence type="ECO:0008006" key="11">
    <source>
        <dbReference type="Google" id="ProtNLM"/>
    </source>
</evidence>
<dbReference type="PROSITE" id="PS50920">
    <property type="entry name" value="SOLCAR"/>
    <property type="match status" value="3"/>
</dbReference>
<evidence type="ECO:0000256" key="3">
    <source>
        <dbReference type="ARBA" id="ARBA00022448"/>
    </source>
</evidence>
<evidence type="ECO:0000256" key="2">
    <source>
        <dbReference type="ARBA" id="ARBA00006375"/>
    </source>
</evidence>
<gene>
    <name evidence="9" type="ORF">CVLEPA_LOCUS29195</name>
</gene>
<reference evidence="9 10" key="1">
    <citation type="submission" date="2024-02" db="EMBL/GenBank/DDBJ databases">
        <authorList>
            <person name="Daric V."/>
            <person name="Darras S."/>
        </authorList>
    </citation>
    <scope>NUCLEOTIDE SEQUENCE [LARGE SCALE GENOMIC DNA]</scope>
</reference>
<dbReference type="InterPro" id="IPR002067">
    <property type="entry name" value="MCP"/>
</dbReference>
<dbReference type="PRINTS" id="PR00926">
    <property type="entry name" value="MITOCARRIER"/>
</dbReference>
<feature type="repeat" description="Solcar" evidence="7">
    <location>
        <begin position="207"/>
        <end position="300"/>
    </location>
</feature>
<accession>A0ABP0GZC8</accession>
<dbReference type="Proteomes" id="UP001642483">
    <property type="component" value="Unassembled WGS sequence"/>
</dbReference>
<dbReference type="Pfam" id="PF00153">
    <property type="entry name" value="Mito_carr"/>
    <property type="match status" value="3"/>
</dbReference>
<sequence>MVGYDHEKTLHVSHSTLAGILGGSVTRVCVSPIDVLKIRFQLQPEKGHGQKYYGIIQAVRTIFQEEGIRAFWKGHIPAQCLSMIYGGMQFGSFQHLTKIANDLVPHTRDDHLLRAVVNYSCGCVSGGLATIAGQPVDVLRTRFAAQKEPMLFPKIHDALRHMLKHEGVRGFYRGTTPALIQMVPYSGLQFMSYSFLQAVWCHVSLKEGSLSHLVCGSGAGILSKGIVYPFDVVKKRLQVQGFNAATVSTVIDYSSFRNCISSIWKNEGFSGFYKGFTVAVFKSCATSGLVFLTYEWFSELLRTW</sequence>
<protein>
    <recommendedName>
        <fullName evidence="11">Mitochondrial thiamine pyrophosphate carrier</fullName>
    </recommendedName>
</protein>